<evidence type="ECO:0000313" key="5">
    <source>
        <dbReference type="EMBL" id="SDM15657.1"/>
    </source>
</evidence>
<name>A0A1G9QYJ1_9ACTN</name>
<keyword evidence="1" id="KW-0732">Signal</keyword>
<dbReference type="SUPFAM" id="SSF49899">
    <property type="entry name" value="Concanavalin A-like lectins/glucanases"/>
    <property type="match status" value="2"/>
</dbReference>
<feature type="domain" description="LamG-like jellyroll fold" evidence="4">
    <location>
        <begin position="788"/>
        <end position="929"/>
    </location>
</feature>
<feature type="domain" description="LamG-like jellyroll fold" evidence="4">
    <location>
        <begin position="1002"/>
        <end position="1144"/>
    </location>
</feature>
<dbReference type="SMART" id="SM00560">
    <property type="entry name" value="LamGL"/>
    <property type="match status" value="2"/>
</dbReference>
<reference evidence="5 6" key="1">
    <citation type="submission" date="2016-10" db="EMBL/GenBank/DDBJ databases">
        <authorList>
            <person name="de Groot N.N."/>
        </authorList>
    </citation>
    <scope>NUCLEOTIDE SEQUENCE [LARGE SCALE GENOMIC DNA]</scope>
    <source>
        <strain evidence="5 6">CGMCC 4.6533</strain>
    </source>
</reference>
<dbReference type="EMBL" id="FNDJ01000037">
    <property type="protein sequence ID" value="SDM15657.1"/>
    <property type="molecule type" value="Genomic_DNA"/>
</dbReference>
<feature type="region of interest" description="Disordered" evidence="3">
    <location>
        <begin position="288"/>
        <end position="308"/>
    </location>
</feature>
<keyword evidence="5" id="KW-0430">Lectin</keyword>
<dbReference type="PANTHER" id="PTHR46943:SF1">
    <property type="entry name" value="PENTRAXIN-RELATED PROTEIN PTX3"/>
    <property type="match status" value="1"/>
</dbReference>
<protein>
    <submittedName>
        <fullName evidence="5">Concanavalin A-like lectin/glucanases superfamily protein</fullName>
    </submittedName>
</protein>
<keyword evidence="2" id="KW-1015">Disulfide bond</keyword>
<accession>A0A1G9QYJ1</accession>
<dbReference type="InterPro" id="IPR042837">
    <property type="entry name" value="PTX3"/>
</dbReference>
<sequence>MITAAGPFRLALNSPGYWSVTGGTMARVRTTTAARRPRGVRLCRRNSPVTYLTAAATAAAFLLPGVMVQPASARTPVATAEHRQEPPDTATEQGALAAARQSGDRVEVGSLRTETRTVYAEPAGGFVMEQHARPIRVRKDGRWTPVDTTLRRLPDGSVAPGATAVDLRFSGGGDAPMAEVARGAKSLALTWPATLPEPVLDGATATYADVLPDVDLQVTADVDGFSHVLVVKSRQVALSGALDRLRFGVKAEGLSVRQGQGGGMRAVDASGAEVFAAPTPLMWDSPADQQGRRMAAANQPGEGPNPGSRHEAMGLDLAGGTLTLTPDRGMLADPATRYPVFLDPAVSAARGAWTSVWKKYPTTNYLNSSDVARVGHENETGQTNRSFFQMNTGTAIHGKQIIKATFRTYETWSWSCTKRAVEVWLTGGISKSTTWNNQPSWTTKLNTQTVAKGWSTSCPAGGVEFDATAAAVQAASKNWSSITLGLRATSETDTYAWKKFRNNPTLVVEYNTIPTAPVAADAWSDPGGACVSGTARPLVGTATPRLWAKLKDGDNSVMGRFEWYDAAGTKKGEFLTPAASSGNAFNVAVPAGVYADNSVIRWRVRGEDGRATSGWSPWCEIGVDTTAPGQPPAVTSAQYPENAWGDGLGRAGTFTFGANGVPDVTSFLYGLNTNPATEVRAGAAGGSATIRLTPLEEGPNVLSVRSKDAAGKQGPIRSYVFNVRAGTGPAGYWRLDEGSGATAGDAAGSRPAAISGAAWSEGRAGRALRFTGAGQYAATTGGVAPTEENVSVSAWVRLSSLPTGNAAAVSQNGEVNSGFWLGYRGSVKSWAFMMNHPGAAPQTVWAENAAVVPVAGQWAHLTGVYDSATRSMYLYVNGRLAAGPVAYHGGAGPATAVQFGQGRYQSREADPWPGEVDEVRVHDRALASDEVVKLVNHAATLTGHWTLDEESGTTAADAAARTGPLTLGPGTSWTGGWLEGGLALDGTTGHAVAARPAARTDDSFTVTAWVQLDSLPAADAAAVSQSGTRASGFTLGYAAEGPRWTFGMANADADGAPVTRTRSDAAPFAMEWTHVAGVYDALARKLRVYVGGQLVSSTEVDHSSAWNSAGPLQLGRAMTDGVFAGHWPGIVDDVRTYQGALSDTDVARLAAE</sequence>
<dbReference type="GO" id="GO:0030246">
    <property type="term" value="F:carbohydrate binding"/>
    <property type="evidence" value="ECO:0007669"/>
    <property type="project" value="UniProtKB-KW"/>
</dbReference>
<dbReference type="PANTHER" id="PTHR46943">
    <property type="entry name" value="PENTRAXIN-RELATED PROTEIN PTX3"/>
    <property type="match status" value="1"/>
</dbReference>
<proteinExistence type="predicted"/>
<dbReference type="InterPro" id="IPR006558">
    <property type="entry name" value="LamG-like"/>
</dbReference>
<evidence type="ECO:0000259" key="4">
    <source>
        <dbReference type="SMART" id="SM00560"/>
    </source>
</evidence>
<organism evidence="5 6">
    <name type="scientific">Nonomuraea jiangxiensis</name>
    <dbReference type="NCBI Taxonomy" id="633440"/>
    <lineage>
        <taxon>Bacteria</taxon>
        <taxon>Bacillati</taxon>
        <taxon>Actinomycetota</taxon>
        <taxon>Actinomycetes</taxon>
        <taxon>Streptosporangiales</taxon>
        <taxon>Streptosporangiaceae</taxon>
        <taxon>Nonomuraea</taxon>
    </lineage>
</organism>
<evidence type="ECO:0000313" key="6">
    <source>
        <dbReference type="Proteomes" id="UP000199202"/>
    </source>
</evidence>
<dbReference type="NCBIfam" id="NF033679">
    <property type="entry name" value="DNRLRE_dom"/>
    <property type="match status" value="1"/>
</dbReference>
<keyword evidence="6" id="KW-1185">Reference proteome</keyword>
<gene>
    <name evidence="5" type="ORF">SAMN05421869_13747</name>
</gene>
<dbReference type="Proteomes" id="UP000199202">
    <property type="component" value="Unassembled WGS sequence"/>
</dbReference>
<evidence type="ECO:0000256" key="2">
    <source>
        <dbReference type="ARBA" id="ARBA00023157"/>
    </source>
</evidence>
<evidence type="ECO:0000256" key="3">
    <source>
        <dbReference type="SAM" id="MobiDB-lite"/>
    </source>
</evidence>
<dbReference type="STRING" id="633440.SAMN05421869_13747"/>
<dbReference type="InterPro" id="IPR013320">
    <property type="entry name" value="ConA-like_dom_sf"/>
</dbReference>
<dbReference type="GO" id="GO:0006955">
    <property type="term" value="P:immune response"/>
    <property type="evidence" value="ECO:0007669"/>
    <property type="project" value="InterPro"/>
</dbReference>
<dbReference type="Gene3D" id="2.60.120.200">
    <property type="match status" value="2"/>
</dbReference>
<dbReference type="Pfam" id="PF13385">
    <property type="entry name" value="Laminin_G_3"/>
    <property type="match status" value="2"/>
</dbReference>
<evidence type="ECO:0000256" key="1">
    <source>
        <dbReference type="ARBA" id="ARBA00022729"/>
    </source>
</evidence>
<dbReference type="AlphaFoldDB" id="A0A1G9QYJ1"/>